<reference evidence="4" key="2">
    <citation type="journal article" date="2016" name="Sci. Rep.">
        <title>Dictyocaulus viviparus genome, variome and transcriptome elucidate lungworm biology and support future intervention.</title>
        <authorList>
            <person name="McNulty S.N."/>
            <person name="Strube C."/>
            <person name="Rosa B.A."/>
            <person name="Martin J.C."/>
            <person name="Tyagi R."/>
            <person name="Choi Y.J."/>
            <person name="Wang Q."/>
            <person name="Hallsworth Pepin K."/>
            <person name="Zhang X."/>
            <person name="Ozersky P."/>
            <person name="Wilson R.K."/>
            <person name="Sternberg P.W."/>
            <person name="Gasser R.B."/>
            <person name="Mitreva M."/>
        </authorList>
    </citation>
    <scope>NUCLEOTIDE SEQUENCE [LARGE SCALE GENOMIC DNA]</scope>
    <source>
        <strain evidence="4">HannoverDv2000</strain>
    </source>
</reference>
<feature type="compositionally biased region" description="Basic and acidic residues" evidence="1">
    <location>
        <begin position="122"/>
        <end position="142"/>
    </location>
</feature>
<reference evidence="3 4" key="1">
    <citation type="submission" date="2013-11" db="EMBL/GenBank/DDBJ databases">
        <title>Draft genome of the bovine lungworm Dictyocaulus viviparus.</title>
        <authorList>
            <person name="Mitreva M."/>
        </authorList>
    </citation>
    <scope>NUCLEOTIDE SEQUENCE [LARGE SCALE GENOMIC DNA]</scope>
    <source>
        <strain evidence="3 4">HannoverDv2000</strain>
    </source>
</reference>
<evidence type="ECO:0000313" key="3">
    <source>
        <dbReference type="EMBL" id="KJH51176.1"/>
    </source>
</evidence>
<sequence>MRVKSCPIKLILTNTADDWEEKNDFEDDHNAVTADDTHTSFIEDKNIDHTAFGTINLIKDDEKIKSNFHDEAHMCNVEIKRRRGRPPKVKRGGCREIGSMKRLPQSISSSVIAKRPRLEIDETSEKVSKEGGEEVKKVEKMHSQARMSEKRKRQSTEGHHIEDQEEKPLISVTDKNDFINCIVVKKRRGRPPKATNEKPIATDKTNDVLFSSKKSNLINGIVKRRRGRPPKAINGKSKANGKKHLIFAPDKNVLSNNILKRLRRRPPKAIDRKPKASSTLYKKRGEKRLIFASDENDLSNNILERLRLRPPKAVDGKPKASSTLYKKRGKKCLISVSDANDLINCIVVKRRRGRPRKATIEKPKASDKSEDVLFPSENNNLIKGIVRRRRDRPPKAINEKSKASEKKRLISASNENDLSNNILRRLRRRPLKAVDRKLKASSTLYKKKGKKSLISVPDKNDILKRLRRRPPKAVNERLKSNVTIYAEGGKILFFFALDGNEIIKNFVKTDRGHHSKAKTGNTIRDEKGSFISTLTITFFNSVIFFGTLIAIQKPLKMKI</sequence>
<feature type="compositionally biased region" description="Basic and acidic residues" evidence="1">
    <location>
        <begin position="154"/>
        <end position="168"/>
    </location>
</feature>
<accession>A0A0D8Y9E3</accession>
<evidence type="ECO:0000256" key="2">
    <source>
        <dbReference type="SAM" id="Phobius"/>
    </source>
</evidence>
<dbReference type="AlphaFoldDB" id="A0A0D8Y9E3"/>
<feature type="transmembrane region" description="Helical" evidence="2">
    <location>
        <begin position="530"/>
        <end position="551"/>
    </location>
</feature>
<evidence type="ECO:0000256" key="1">
    <source>
        <dbReference type="SAM" id="MobiDB-lite"/>
    </source>
</evidence>
<evidence type="ECO:0000313" key="4">
    <source>
        <dbReference type="Proteomes" id="UP000053766"/>
    </source>
</evidence>
<protein>
    <submittedName>
        <fullName evidence="3">Uncharacterized protein</fullName>
    </submittedName>
</protein>
<dbReference type="PRINTS" id="PR00929">
    <property type="entry name" value="ATHOOK"/>
</dbReference>
<gene>
    <name evidence="3" type="ORF">DICVIV_02638</name>
</gene>
<organism evidence="3 4">
    <name type="scientific">Dictyocaulus viviparus</name>
    <name type="common">Bovine lungworm</name>
    <dbReference type="NCBI Taxonomy" id="29172"/>
    <lineage>
        <taxon>Eukaryota</taxon>
        <taxon>Metazoa</taxon>
        <taxon>Ecdysozoa</taxon>
        <taxon>Nematoda</taxon>
        <taxon>Chromadorea</taxon>
        <taxon>Rhabditida</taxon>
        <taxon>Rhabditina</taxon>
        <taxon>Rhabditomorpha</taxon>
        <taxon>Strongyloidea</taxon>
        <taxon>Metastrongylidae</taxon>
        <taxon>Dictyocaulus</taxon>
    </lineage>
</organism>
<name>A0A0D8Y9E3_DICVI</name>
<feature type="region of interest" description="Disordered" evidence="1">
    <location>
        <begin position="122"/>
        <end position="168"/>
    </location>
</feature>
<keyword evidence="2" id="KW-0472">Membrane</keyword>
<dbReference type="Proteomes" id="UP000053766">
    <property type="component" value="Unassembled WGS sequence"/>
</dbReference>
<dbReference type="GO" id="GO:0003677">
    <property type="term" value="F:DNA binding"/>
    <property type="evidence" value="ECO:0007669"/>
    <property type="project" value="InterPro"/>
</dbReference>
<dbReference type="InterPro" id="IPR017956">
    <property type="entry name" value="AT_hook_DNA-bd_motif"/>
</dbReference>
<keyword evidence="2" id="KW-1133">Transmembrane helix</keyword>
<dbReference type="EMBL" id="KN716189">
    <property type="protein sequence ID" value="KJH51176.1"/>
    <property type="molecule type" value="Genomic_DNA"/>
</dbReference>
<keyword evidence="4" id="KW-1185">Reference proteome</keyword>
<proteinExistence type="predicted"/>
<dbReference type="SMART" id="SM00384">
    <property type="entry name" value="AT_hook"/>
    <property type="match status" value="8"/>
</dbReference>
<keyword evidence="2" id="KW-0812">Transmembrane</keyword>